<dbReference type="GO" id="GO:0016787">
    <property type="term" value="F:hydrolase activity"/>
    <property type="evidence" value="ECO:0007669"/>
    <property type="project" value="UniProtKB-KW"/>
</dbReference>
<evidence type="ECO:0000259" key="4">
    <source>
        <dbReference type="SMART" id="SM00796"/>
    </source>
</evidence>
<dbReference type="GO" id="GO:0005524">
    <property type="term" value="F:ATP binding"/>
    <property type="evidence" value="ECO:0007669"/>
    <property type="project" value="UniProtKB-KW"/>
</dbReference>
<dbReference type="SUPFAM" id="SSF160467">
    <property type="entry name" value="PH0987 N-terminal domain-like"/>
    <property type="match status" value="1"/>
</dbReference>
<dbReference type="InterPro" id="IPR029000">
    <property type="entry name" value="Cyclophilin-like_dom_sf"/>
</dbReference>
<keyword evidence="2 5" id="KW-0378">Hydrolase</keyword>
<keyword evidence="1" id="KW-0547">Nucleotide-binding</keyword>
<gene>
    <name evidence="5" type="ORF">NFG58_07235</name>
</gene>
<dbReference type="RefSeq" id="WP_348827872.1">
    <property type="nucleotide sequence ID" value="NZ_CP098827.1"/>
</dbReference>
<keyword evidence="3" id="KW-0067">ATP-binding</keyword>
<dbReference type="SUPFAM" id="SSF50891">
    <property type="entry name" value="Cyclophilin-like"/>
    <property type="match status" value="1"/>
</dbReference>
<dbReference type="InterPro" id="IPR003833">
    <property type="entry name" value="CT_C_D"/>
</dbReference>
<evidence type="ECO:0000256" key="2">
    <source>
        <dbReference type="ARBA" id="ARBA00022801"/>
    </source>
</evidence>
<evidence type="ECO:0000313" key="5">
    <source>
        <dbReference type="EMBL" id="XBO72489.1"/>
    </source>
</evidence>
<dbReference type="InterPro" id="IPR010016">
    <property type="entry name" value="PxpB"/>
</dbReference>
<dbReference type="EMBL" id="CP098827">
    <property type="protein sequence ID" value="XBO72489.1"/>
    <property type="molecule type" value="Genomic_DNA"/>
</dbReference>
<evidence type="ECO:0000256" key="3">
    <source>
        <dbReference type="ARBA" id="ARBA00022840"/>
    </source>
</evidence>
<accession>A0AAU7KM48</accession>
<dbReference type="Gene3D" id="2.40.100.10">
    <property type="entry name" value="Cyclophilin-like"/>
    <property type="match status" value="1"/>
</dbReference>
<dbReference type="AlphaFoldDB" id="A0AAU7KM48"/>
<evidence type="ECO:0000256" key="1">
    <source>
        <dbReference type="ARBA" id="ARBA00022741"/>
    </source>
</evidence>
<protein>
    <submittedName>
        <fullName evidence="5">Allophanate hydrolase subunit 1</fullName>
    </submittedName>
</protein>
<dbReference type="PANTHER" id="PTHR34698">
    <property type="entry name" value="5-OXOPROLINASE SUBUNIT B"/>
    <property type="match status" value="1"/>
</dbReference>
<proteinExistence type="predicted"/>
<feature type="domain" description="Carboxyltransferase" evidence="4">
    <location>
        <begin position="15"/>
        <end position="244"/>
    </location>
</feature>
<sequence length="304" mass="34370">MKPSTQRDPGQAKPARYSAAGDEFLFVELSEAMNLEAFFRGVSITSRLAEREIPGVTEICPANASYQVRYDPDRLPLSRLIETLEQIDAEVLGQQVQRLETRVVEVPVLYNDPWTHETLMRFRDRHQDPSGTDLEYASRINGFASVDGFIEAHSASPWFVSMVGFVAGLPFMYQMVPRERQIEVPKYVRPRTDTPKQTVGYGGCFSCIYSVRGAGGYQMFGVTPMPIYDPSGSQPHIDDSMIYFRPGDIVKHRPVDRSEYDAMVAAAEAGRFRPKTAPFVFDLDEYRDAPEAVARRVEEVLNEH</sequence>
<dbReference type="SMART" id="SM00796">
    <property type="entry name" value="AHS1"/>
    <property type="match status" value="1"/>
</dbReference>
<reference evidence="5" key="1">
    <citation type="submission" date="2022-06" db="EMBL/GenBank/DDBJ databases">
        <title>A novel DMS-producing enzyme.</title>
        <authorList>
            <person name="Zhang Y."/>
        </authorList>
    </citation>
    <scope>NUCLEOTIDE SEQUENCE</scope>
    <source>
        <strain evidence="5">RT37</strain>
    </source>
</reference>
<organism evidence="5">
    <name type="scientific">Halomonas sp. RT37</name>
    <dbReference type="NCBI Taxonomy" id="2950872"/>
    <lineage>
        <taxon>Bacteria</taxon>
        <taxon>Pseudomonadati</taxon>
        <taxon>Pseudomonadota</taxon>
        <taxon>Gammaproteobacteria</taxon>
        <taxon>Oceanospirillales</taxon>
        <taxon>Halomonadaceae</taxon>
        <taxon>Halomonas</taxon>
    </lineage>
</organism>
<name>A0AAU7KM48_9GAMM</name>
<dbReference type="Pfam" id="PF02682">
    <property type="entry name" value="CT_C_D"/>
    <property type="match status" value="1"/>
</dbReference>
<dbReference type="PANTHER" id="PTHR34698:SF2">
    <property type="entry name" value="5-OXOPROLINASE SUBUNIT B"/>
    <property type="match status" value="1"/>
</dbReference>
<dbReference type="Gene3D" id="3.30.1360.40">
    <property type="match status" value="1"/>
</dbReference>